<dbReference type="AlphaFoldDB" id="A0A9X3NRF1"/>
<proteinExistence type="predicted"/>
<evidence type="ECO:0000256" key="1">
    <source>
        <dbReference type="SAM" id="MobiDB-lite"/>
    </source>
</evidence>
<keyword evidence="2" id="KW-1133">Transmembrane helix</keyword>
<keyword evidence="2" id="KW-0812">Transmembrane</keyword>
<evidence type="ECO:0000256" key="2">
    <source>
        <dbReference type="SAM" id="Phobius"/>
    </source>
</evidence>
<protein>
    <submittedName>
        <fullName evidence="3">Cellulose synthase</fullName>
    </submittedName>
</protein>
<feature type="compositionally biased region" description="Low complexity" evidence="1">
    <location>
        <begin position="113"/>
        <end position="122"/>
    </location>
</feature>
<keyword evidence="2" id="KW-0472">Membrane</keyword>
<reference evidence="3" key="1">
    <citation type="submission" date="2021-10" db="EMBL/GenBank/DDBJ databases">
        <title>Streptomonospora sp. nov., isolated from mangrove soil.</title>
        <authorList>
            <person name="Chen X."/>
            <person name="Ge X."/>
            <person name="Liu W."/>
        </authorList>
    </citation>
    <scope>NUCLEOTIDE SEQUENCE</scope>
    <source>
        <strain evidence="3">S1-112</strain>
    </source>
</reference>
<accession>A0A9X3NRF1</accession>
<feature type="transmembrane region" description="Helical" evidence="2">
    <location>
        <begin position="40"/>
        <end position="62"/>
    </location>
</feature>
<feature type="compositionally biased region" description="Low complexity" evidence="1">
    <location>
        <begin position="129"/>
        <end position="147"/>
    </location>
</feature>
<feature type="transmembrane region" description="Helical" evidence="2">
    <location>
        <begin position="68"/>
        <end position="94"/>
    </location>
</feature>
<dbReference type="RefSeq" id="WP_270073937.1">
    <property type="nucleotide sequence ID" value="NZ_JAJAQC010000040.1"/>
</dbReference>
<dbReference type="Proteomes" id="UP001140076">
    <property type="component" value="Unassembled WGS sequence"/>
</dbReference>
<feature type="region of interest" description="Disordered" evidence="1">
    <location>
        <begin position="113"/>
        <end position="166"/>
    </location>
</feature>
<dbReference type="EMBL" id="JAJAQC010000040">
    <property type="protein sequence ID" value="MDA0566679.1"/>
    <property type="molecule type" value="Genomic_DNA"/>
</dbReference>
<feature type="transmembrane region" description="Helical" evidence="2">
    <location>
        <begin position="6"/>
        <end position="28"/>
    </location>
</feature>
<keyword evidence="4" id="KW-1185">Reference proteome</keyword>
<sequence length="177" mass="17569">MQEQLPIAGPMLGAALTLVGLLVSWVVWRRRGAAAGLRGIAWSLLPLAAGLMGLMTIAWRLVADLAGFFASLVFNPVVWAGVAVAGLAVVLWVASGVMRSRGVGVRKAAEPPAAGKGRAAAGSLGGGAAAPTGQSAPAPQGRAKPAGAKGGAKGGGKGGADPELDEIEALLRKHGIE</sequence>
<organism evidence="3 4">
    <name type="scientific">Streptomonospora mangrovi</name>
    <dbReference type="NCBI Taxonomy" id="2883123"/>
    <lineage>
        <taxon>Bacteria</taxon>
        <taxon>Bacillati</taxon>
        <taxon>Actinomycetota</taxon>
        <taxon>Actinomycetes</taxon>
        <taxon>Streptosporangiales</taxon>
        <taxon>Nocardiopsidaceae</taxon>
        <taxon>Streptomonospora</taxon>
    </lineage>
</organism>
<comment type="caution">
    <text evidence="3">The sequence shown here is derived from an EMBL/GenBank/DDBJ whole genome shotgun (WGS) entry which is preliminary data.</text>
</comment>
<evidence type="ECO:0000313" key="4">
    <source>
        <dbReference type="Proteomes" id="UP001140076"/>
    </source>
</evidence>
<gene>
    <name evidence="3" type="ORF">LG943_20530</name>
</gene>
<feature type="compositionally biased region" description="Gly residues" evidence="1">
    <location>
        <begin position="148"/>
        <end position="159"/>
    </location>
</feature>
<name>A0A9X3NRF1_9ACTN</name>
<evidence type="ECO:0000313" key="3">
    <source>
        <dbReference type="EMBL" id="MDA0566679.1"/>
    </source>
</evidence>